<dbReference type="Gene3D" id="2.170.150.80">
    <property type="entry name" value="NAC domain"/>
    <property type="match status" value="1"/>
</dbReference>
<evidence type="ECO:0000256" key="4">
    <source>
        <dbReference type="ARBA" id="ARBA00023242"/>
    </source>
</evidence>
<dbReference type="PROSITE" id="PS51005">
    <property type="entry name" value="NAC"/>
    <property type="match status" value="1"/>
</dbReference>
<proteinExistence type="predicted"/>
<sequence length="527" mass="56899">MAEKFPVPGFRFYPTDVELVQFFLKWKVMGKKMPMEVMAELDLYKYAPWDLPDMSLLKTGDLVWFFFCPQGRKYSSGERLNRATEVGYWKTTGKDRAIGHNNRVVGMIKTLVFHTGKAPKGYRTDWVMHEFRIVDKELADKGVSLDSYVICKVFQKEGPGPRNGAQYGKPFNDEDWDTEKEIDPVQSAAVSAVSAPVPIQPNASHVSEANHVQPSTNGSVGLATALSCVSEWMASCSAHPSARNNDIGSVSELMPSYLAHPSAPNNEVGSISELTTSCLAHPSAPNNEVGSVSELMTSCSAHPSAPNDEVGSVSELLTSFSAYPSAPKNEVGAVSELMTSCSAHPSAPNDEVGSVSELMTSCSAHPSAAPNSKVGSVSELVASCLEHPSAPNNKVGSVSELMTSCLEHPSAPNNQVSSDVLSLLDWFTEDDILSVNENDGIKKVDDPDEVNDAECAPCSDPNGIFENLGDLDSFLGFGEGSLSCGQKKNYTTTDMFSAGGDILGPWDPIDYLELVDLDELQLLQNKH</sequence>
<feature type="domain" description="NAC" evidence="5">
    <location>
        <begin position="6"/>
        <end position="156"/>
    </location>
</feature>
<organism evidence="6 7">
    <name type="scientific">Flemingia macrophylla</name>
    <dbReference type="NCBI Taxonomy" id="520843"/>
    <lineage>
        <taxon>Eukaryota</taxon>
        <taxon>Viridiplantae</taxon>
        <taxon>Streptophyta</taxon>
        <taxon>Embryophyta</taxon>
        <taxon>Tracheophyta</taxon>
        <taxon>Spermatophyta</taxon>
        <taxon>Magnoliopsida</taxon>
        <taxon>eudicotyledons</taxon>
        <taxon>Gunneridae</taxon>
        <taxon>Pentapetalae</taxon>
        <taxon>rosids</taxon>
        <taxon>fabids</taxon>
        <taxon>Fabales</taxon>
        <taxon>Fabaceae</taxon>
        <taxon>Papilionoideae</taxon>
        <taxon>50 kb inversion clade</taxon>
        <taxon>NPAAA clade</taxon>
        <taxon>indigoferoid/millettioid clade</taxon>
        <taxon>Phaseoleae</taxon>
        <taxon>Flemingia</taxon>
    </lineage>
</organism>
<gene>
    <name evidence="6" type="ORF">Fmac_001241</name>
</gene>
<dbReference type="InterPro" id="IPR003441">
    <property type="entry name" value="NAC-dom"/>
</dbReference>
<dbReference type="AlphaFoldDB" id="A0ABD1NGM7"/>
<dbReference type="EMBL" id="JBGMDY010000001">
    <property type="protein sequence ID" value="KAL2347241.1"/>
    <property type="molecule type" value="Genomic_DNA"/>
</dbReference>
<keyword evidence="4" id="KW-0539">Nucleus</keyword>
<evidence type="ECO:0000259" key="5">
    <source>
        <dbReference type="PROSITE" id="PS51005"/>
    </source>
</evidence>
<comment type="caution">
    <text evidence="6">The sequence shown here is derived from an EMBL/GenBank/DDBJ whole genome shotgun (WGS) entry which is preliminary data.</text>
</comment>
<evidence type="ECO:0000313" key="6">
    <source>
        <dbReference type="EMBL" id="KAL2347241.1"/>
    </source>
</evidence>
<dbReference type="Pfam" id="PF02365">
    <property type="entry name" value="NAM"/>
    <property type="match status" value="1"/>
</dbReference>
<dbReference type="PANTHER" id="PTHR31744">
    <property type="entry name" value="PROTEIN CUP-SHAPED COTYLEDON 2-RELATED"/>
    <property type="match status" value="1"/>
</dbReference>
<dbReference type="InterPro" id="IPR036093">
    <property type="entry name" value="NAC_dom_sf"/>
</dbReference>
<keyword evidence="3" id="KW-0804">Transcription</keyword>
<reference evidence="6 7" key="1">
    <citation type="submission" date="2024-08" db="EMBL/GenBank/DDBJ databases">
        <title>Insights into the chromosomal genome structure of Flemingia macrophylla.</title>
        <authorList>
            <person name="Ding Y."/>
            <person name="Zhao Y."/>
            <person name="Bi W."/>
            <person name="Wu M."/>
            <person name="Zhao G."/>
            <person name="Gong Y."/>
            <person name="Li W."/>
            <person name="Zhang P."/>
        </authorList>
    </citation>
    <scope>NUCLEOTIDE SEQUENCE [LARGE SCALE GENOMIC DNA]</scope>
    <source>
        <strain evidence="6">DYQJB</strain>
        <tissue evidence="6">Leaf</tissue>
    </source>
</reference>
<dbReference type="PANTHER" id="PTHR31744:SF210">
    <property type="entry name" value="NAC DOMAIN-CONTAINING PROTEIN 86-LIKE"/>
    <property type="match status" value="1"/>
</dbReference>
<evidence type="ECO:0000256" key="2">
    <source>
        <dbReference type="ARBA" id="ARBA00023125"/>
    </source>
</evidence>
<keyword evidence="2" id="KW-0238">DNA-binding</keyword>
<accession>A0ABD1NGM7</accession>
<evidence type="ECO:0000256" key="1">
    <source>
        <dbReference type="ARBA" id="ARBA00023015"/>
    </source>
</evidence>
<evidence type="ECO:0000313" key="7">
    <source>
        <dbReference type="Proteomes" id="UP001603857"/>
    </source>
</evidence>
<keyword evidence="7" id="KW-1185">Reference proteome</keyword>
<dbReference type="Proteomes" id="UP001603857">
    <property type="component" value="Unassembled WGS sequence"/>
</dbReference>
<dbReference type="GO" id="GO:0003677">
    <property type="term" value="F:DNA binding"/>
    <property type="evidence" value="ECO:0007669"/>
    <property type="project" value="UniProtKB-KW"/>
</dbReference>
<evidence type="ECO:0000256" key="3">
    <source>
        <dbReference type="ARBA" id="ARBA00023163"/>
    </source>
</evidence>
<keyword evidence="1" id="KW-0805">Transcription regulation</keyword>
<name>A0ABD1NGM7_9FABA</name>
<dbReference type="SUPFAM" id="SSF101941">
    <property type="entry name" value="NAC domain"/>
    <property type="match status" value="1"/>
</dbReference>
<protein>
    <recommendedName>
        <fullName evidence="5">NAC domain-containing protein</fullName>
    </recommendedName>
</protein>